<keyword evidence="4" id="KW-1185">Reference proteome</keyword>
<evidence type="ECO:0000313" key="3">
    <source>
        <dbReference type="EMBL" id="KAB1081735.1"/>
    </source>
</evidence>
<evidence type="ECO:0000256" key="1">
    <source>
        <dbReference type="SAM" id="MobiDB-lite"/>
    </source>
</evidence>
<dbReference type="Gene3D" id="3.30.450.40">
    <property type="match status" value="1"/>
</dbReference>
<proteinExistence type="predicted"/>
<evidence type="ECO:0000313" key="4">
    <source>
        <dbReference type="Proteomes" id="UP000474159"/>
    </source>
</evidence>
<dbReference type="OrthoDB" id="9795133at2"/>
<reference evidence="3 4" key="1">
    <citation type="submission" date="2019-09" db="EMBL/GenBank/DDBJ databases">
        <title>YIM 48816 draft genome.</title>
        <authorList>
            <person name="Jiang L."/>
        </authorList>
    </citation>
    <scope>NUCLEOTIDE SEQUENCE [LARGE SCALE GENOMIC DNA]</scope>
    <source>
        <strain evidence="3 4">YIM 48816</strain>
    </source>
</reference>
<dbReference type="InterPro" id="IPR029016">
    <property type="entry name" value="GAF-like_dom_sf"/>
</dbReference>
<sequence>MVEERREQGPSAGTGSAAYPEVSDEVLESWQYIVNEVAGRLNVPVGQIMRRRGPELAVCVTNDDARNPHAVGEAAALEGSGLYCEAVLREGVPLLVPNAVADPSWDGNPSLARHGLASYLGYPIRWPDGTLFGTLCVLDDREKAYTRQDRDVMGLMRDLIESNLRTLCGR</sequence>
<feature type="domain" description="GAF" evidence="2">
    <location>
        <begin position="25"/>
        <end position="165"/>
    </location>
</feature>
<dbReference type="InterPro" id="IPR003018">
    <property type="entry name" value="GAF"/>
</dbReference>
<gene>
    <name evidence="3" type="ORF">F6X53_01145</name>
</gene>
<comment type="caution">
    <text evidence="3">The sequence shown here is derived from an EMBL/GenBank/DDBJ whole genome shotgun (WGS) entry which is preliminary data.</text>
</comment>
<dbReference type="Pfam" id="PF01590">
    <property type="entry name" value="GAF"/>
    <property type="match status" value="1"/>
</dbReference>
<name>A0A6L3T6I1_9HYPH</name>
<feature type="region of interest" description="Disordered" evidence="1">
    <location>
        <begin position="1"/>
        <end position="20"/>
    </location>
</feature>
<dbReference type="RefSeq" id="WP_150996337.1">
    <property type="nucleotide sequence ID" value="NZ_BPQY01000084.1"/>
</dbReference>
<dbReference type="SUPFAM" id="SSF55781">
    <property type="entry name" value="GAF domain-like"/>
    <property type="match status" value="1"/>
</dbReference>
<protein>
    <submittedName>
        <fullName evidence="3">GAF domain-containing protein</fullName>
    </submittedName>
</protein>
<dbReference type="Proteomes" id="UP000474159">
    <property type="component" value="Unassembled WGS sequence"/>
</dbReference>
<organism evidence="3 4">
    <name type="scientific">Methylobacterium soli</name>
    <dbReference type="NCBI Taxonomy" id="553447"/>
    <lineage>
        <taxon>Bacteria</taxon>
        <taxon>Pseudomonadati</taxon>
        <taxon>Pseudomonadota</taxon>
        <taxon>Alphaproteobacteria</taxon>
        <taxon>Hyphomicrobiales</taxon>
        <taxon>Methylobacteriaceae</taxon>
        <taxon>Methylobacterium</taxon>
    </lineage>
</organism>
<dbReference type="EMBL" id="VZZK01000001">
    <property type="protein sequence ID" value="KAB1081735.1"/>
    <property type="molecule type" value="Genomic_DNA"/>
</dbReference>
<dbReference type="SMART" id="SM00065">
    <property type="entry name" value="GAF"/>
    <property type="match status" value="1"/>
</dbReference>
<dbReference type="AlphaFoldDB" id="A0A6L3T6I1"/>
<evidence type="ECO:0000259" key="2">
    <source>
        <dbReference type="SMART" id="SM00065"/>
    </source>
</evidence>
<accession>A0A6L3T6I1</accession>